<evidence type="ECO:0000256" key="8">
    <source>
        <dbReference type="ARBA" id="ARBA00023284"/>
    </source>
</evidence>
<evidence type="ECO:0000256" key="10">
    <source>
        <dbReference type="ARBA" id="ARBA00048987"/>
    </source>
</evidence>
<comment type="cofactor">
    <cofactor evidence="1">
        <name>adenosylcob(III)alamin</name>
        <dbReference type="ChEBI" id="CHEBI:18408"/>
    </cofactor>
</comment>
<dbReference type="GO" id="GO:0031419">
    <property type="term" value="F:cobalamin binding"/>
    <property type="evidence" value="ECO:0007669"/>
    <property type="project" value="UniProtKB-KW"/>
</dbReference>
<organism evidence="13">
    <name type="scientific">uncultured Caudovirales phage</name>
    <dbReference type="NCBI Taxonomy" id="2100421"/>
    <lineage>
        <taxon>Viruses</taxon>
        <taxon>Duplodnaviria</taxon>
        <taxon>Heunggongvirae</taxon>
        <taxon>Uroviricota</taxon>
        <taxon>Caudoviricetes</taxon>
        <taxon>Peduoviridae</taxon>
        <taxon>Maltschvirus</taxon>
        <taxon>Maltschvirus maltsch</taxon>
    </lineage>
</organism>
<gene>
    <name evidence="13" type="ORF">UFOVP436_142</name>
    <name evidence="14" type="ORF">UFOVP784_142</name>
</gene>
<dbReference type="EC" id="1.17.4.2" evidence="3"/>
<evidence type="ECO:0000313" key="13">
    <source>
        <dbReference type="EMBL" id="CAB4143431.1"/>
    </source>
</evidence>
<keyword evidence="5" id="KW-0235">DNA replication</keyword>
<comment type="similarity">
    <text evidence="2">Belongs to the class II ribonucleoside-triphosphate reductase family.</text>
</comment>
<sequence>MSEQIEIENGNPDLVPLANKISSMFSFRLTEDFISTYKDKVAPFGYRDAAGNSVGEITFLRTYSRLKEDGTKETWSDVCERVINGMYSLQKDHCKKNRLPWNDAKAQASAKEAFERLYNLKWTPPGRGLWAMGTNIVNVQKNSAALQNCAFVSTGEMNKFNPAKPFAFLMEASMLGVGVGFDDKGADKDFPIYEPKVVDSAASFIIPDTREGWVESMAMLLNSYLKPDQEAIEFDYSLIRPSGTPIKTFGGVAAGHEPLEKLHKHIRKMFSGRKGEKLNRTDIADIGNVIGVCVVSGNVRRSAELLIGRLDDQDFLNLKNSERFPERNSYDPNAPGWGWMSNNSVETAVGADLSSIVEGISLNGEPGVLWMDMSRKYGRLADPPNNKDHRVAGYNPCAEQSLESYECCTLVETYLNRHDSLEDYKRTLKFAYLYAKTVTLLPTHWEETNAIMQRNRRIGASMSGVANFADRVGVPALREWMDQGYKTVQRYDNVYSEWLGIRESIKMTTVKPSGTVSILAGESPGVHWTPGGKYFNRTIRFSNDDPMLPLFKMANYRVEPASESPDTTSVVYFPIKSNAARAERDVTIFEKMSLAATAQRYWSDNSVSVTISFDKDTEAQHVGTVLHMYDGQLKTVSFLPSGNDTYPQMPYTQITEEEYVDSGLKLMLIDLSGVYAGMASDAIGERYCTTDSCEVKLIKDNTKQV</sequence>
<proteinExistence type="inferred from homology"/>
<evidence type="ECO:0000256" key="9">
    <source>
        <dbReference type="ARBA" id="ARBA00023285"/>
    </source>
</evidence>
<dbReference type="PANTHER" id="PTHR43371:SF1">
    <property type="entry name" value="RIBONUCLEOSIDE-DIPHOSPHATE REDUCTASE"/>
    <property type="match status" value="1"/>
</dbReference>
<dbReference type="Gene3D" id="3.20.70.20">
    <property type="match status" value="3"/>
</dbReference>
<protein>
    <recommendedName>
        <fullName evidence="3">ribonucleoside-triphosphate reductase (thioredoxin)</fullName>
        <ecNumber evidence="3">1.17.4.2</ecNumber>
    </recommendedName>
</protein>
<dbReference type="InterPro" id="IPR050862">
    <property type="entry name" value="RdRp_reductase_class-2"/>
</dbReference>
<comment type="catalytic activity">
    <reaction evidence="10">
        <text>a 2'-deoxyribonucleoside 5'-triphosphate + [thioredoxin]-disulfide + H2O = a ribonucleoside 5'-triphosphate + [thioredoxin]-dithiol</text>
        <dbReference type="Rhea" id="RHEA:12701"/>
        <dbReference type="Rhea" id="RHEA-COMP:10698"/>
        <dbReference type="Rhea" id="RHEA-COMP:10700"/>
        <dbReference type="ChEBI" id="CHEBI:15377"/>
        <dbReference type="ChEBI" id="CHEBI:29950"/>
        <dbReference type="ChEBI" id="CHEBI:50058"/>
        <dbReference type="ChEBI" id="CHEBI:61557"/>
        <dbReference type="ChEBI" id="CHEBI:61560"/>
        <dbReference type="EC" id="1.17.4.2"/>
    </reaction>
</comment>
<reference evidence="13" key="1">
    <citation type="submission" date="2020-04" db="EMBL/GenBank/DDBJ databases">
        <authorList>
            <person name="Chiriac C."/>
            <person name="Salcher M."/>
            <person name="Ghai R."/>
            <person name="Kavagutti S V."/>
        </authorList>
    </citation>
    <scope>NUCLEOTIDE SEQUENCE</scope>
</reference>
<keyword evidence="9" id="KW-0170">Cobalt</keyword>
<dbReference type="InterPro" id="IPR040763">
    <property type="entry name" value="RNR_alpha_hel"/>
</dbReference>
<accession>A0A6J5MB61</accession>
<keyword evidence="6" id="KW-0560">Oxidoreductase</keyword>
<dbReference type="EMBL" id="LR796418">
    <property type="protein sequence ID" value="CAB4143431.1"/>
    <property type="molecule type" value="Genomic_DNA"/>
</dbReference>
<dbReference type="InterPro" id="IPR054158">
    <property type="entry name" value="RNR-II_ins_dom"/>
</dbReference>
<dbReference type="Pfam" id="PF17975">
    <property type="entry name" value="RNR_Alpha"/>
    <property type="match status" value="1"/>
</dbReference>
<evidence type="ECO:0000256" key="1">
    <source>
        <dbReference type="ARBA" id="ARBA00001922"/>
    </source>
</evidence>
<evidence type="ECO:0000259" key="11">
    <source>
        <dbReference type="Pfam" id="PF17975"/>
    </source>
</evidence>
<dbReference type="GO" id="GO:0004748">
    <property type="term" value="F:ribonucleoside-diphosphate reductase activity, thioredoxin disulfide as acceptor"/>
    <property type="evidence" value="ECO:0007669"/>
    <property type="project" value="TreeGrafter"/>
</dbReference>
<evidence type="ECO:0000256" key="2">
    <source>
        <dbReference type="ARBA" id="ARBA00005654"/>
    </source>
</evidence>
<evidence type="ECO:0000256" key="6">
    <source>
        <dbReference type="ARBA" id="ARBA00023002"/>
    </source>
</evidence>
<evidence type="ECO:0000256" key="7">
    <source>
        <dbReference type="ARBA" id="ARBA00023157"/>
    </source>
</evidence>
<evidence type="ECO:0000256" key="4">
    <source>
        <dbReference type="ARBA" id="ARBA00022628"/>
    </source>
</evidence>
<evidence type="ECO:0000259" key="12">
    <source>
        <dbReference type="Pfam" id="PF21995"/>
    </source>
</evidence>
<feature type="domain" description="B12-dependent ribonucleotide reductase insertion" evidence="12">
    <location>
        <begin position="200"/>
        <end position="267"/>
    </location>
</feature>
<keyword evidence="4" id="KW-0846">Cobalamin</keyword>
<dbReference type="SUPFAM" id="SSF51998">
    <property type="entry name" value="PFL-like glycyl radical enzymes"/>
    <property type="match status" value="1"/>
</dbReference>
<keyword evidence="8" id="KW-0676">Redox-active center</keyword>
<name>A0A6J5MB61_9CAUD</name>
<dbReference type="PANTHER" id="PTHR43371">
    <property type="entry name" value="VITAMIN B12-DEPENDENT RIBONUCLEOTIDE REDUCTASE"/>
    <property type="match status" value="1"/>
</dbReference>
<evidence type="ECO:0000256" key="3">
    <source>
        <dbReference type="ARBA" id="ARBA00012275"/>
    </source>
</evidence>
<keyword evidence="7" id="KW-1015">Disulfide bond</keyword>
<evidence type="ECO:0000256" key="5">
    <source>
        <dbReference type="ARBA" id="ARBA00022705"/>
    </source>
</evidence>
<dbReference type="GO" id="GO:0006260">
    <property type="term" value="P:DNA replication"/>
    <property type="evidence" value="ECO:0007669"/>
    <property type="project" value="UniProtKB-KW"/>
</dbReference>
<feature type="domain" description="Ribonucleotide reductase alpha-helical" evidence="11">
    <location>
        <begin position="29"/>
        <end position="134"/>
    </location>
</feature>
<dbReference type="EMBL" id="LR796737">
    <property type="protein sequence ID" value="CAB4162839.1"/>
    <property type="molecule type" value="Genomic_DNA"/>
</dbReference>
<evidence type="ECO:0000313" key="14">
    <source>
        <dbReference type="EMBL" id="CAB4162839.1"/>
    </source>
</evidence>
<dbReference type="GO" id="GO:0008998">
    <property type="term" value="F:ribonucleoside-triphosphate reductase (thioredoxin) activity"/>
    <property type="evidence" value="ECO:0007669"/>
    <property type="project" value="UniProtKB-EC"/>
</dbReference>
<dbReference type="Pfam" id="PF21995">
    <property type="entry name" value="RNR-II_ins_dom"/>
    <property type="match status" value="1"/>
</dbReference>